<proteinExistence type="predicted"/>
<name>A0A2M4B282_9DIPT</name>
<feature type="signal peptide" evidence="1">
    <location>
        <begin position="1"/>
        <end position="23"/>
    </location>
</feature>
<sequence>MPPVLCELLLLLYMLVLLDELTAFTAAAAVAAPTPAPAASGSDLPFVATDSGSCRTPQPAPPGTVSESGKMLFSIIGSSLVKSTFCSGSIGVSVAPSLNWMKLRSAEAAAATRANFLLGPVPTNFWPSTTTEIVKSGACTGPVCDSTLYTRLRFNSFSTATVFFVCGTCSWRASPGFGRCWILRRFLTVGGIFTVDALRFATRRDVAPGMVVPWLLLPPSPVPVLECVV</sequence>
<organism evidence="2">
    <name type="scientific">Anopheles triannulatus</name>
    <dbReference type="NCBI Taxonomy" id="58253"/>
    <lineage>
        <taxon>Eukaryota</taxon>
        <taxon>Metazoa</taxon>
        <taxon>Ecdysozoa</taxon>
        <taxon>Arthropoda</taxon>
        <taxon>Hexapoda</taxon>
        <taxon>Insecta</taxon>
        <taxon>Pterygota</taxon>
        <taxon>Neoptera</taxon>
        <taxon>Endopterygota</taxon>
        <taxon>Diptera</taxon>
        <taxon>Nematocera</taxon>
        <taxon>Culicoidea</taxon>
        <taxon>Culicidae</taxon>
        <taxon>Anophelinae</taxon>
        <taxon>Anopheles</taxon>
    </lineage>
</organism>
<evidence type="ECO:0000313" key="2">
    <source>
        <dbReference type="EMBL" id="MBW47137.1"/>
    </source>
</evidence>
<dbReference type="AlphaFoldDB" id="A0A2M4B282"/>
<dbReference type="EMBL" id="GGFK01013816">
    <property type="protein sequence ID" value="MBW47137.1"/>
    <property type="molecule type" value="Transcribed_RNA"/>
</dbReference>
<keyword evidence="1" id="KW-0732">Signal</keyword>
<feature type="chain" id="PRO_5014643202" evidence="1">
    <location>
        <begin position="24"/>
        <end position="229"/>
    </location>
</feature>
<protein>
    <submittedName>
        <fullName evidence="2">Putative secreted protein</fullName>
    </submittedName>
</protein>
<accession>A0A2M4B282</accession>
<reference evidence="2" key="1">
    <citation type="submission" date="2018-01" db="EMBL/GenBank/DDBJ databases">
        <title>An insight into the sialome of Amazonian anophelines.</title>
        <authorList>
            <person name="Ribeiro J.M."/>
            <person name="Scarpassa V."/>
            <person name="Calvo E."/>
        </authorList>
    </citation>
    <scope>NUCLEOTIDE SEQUENCE</scope>
    <source>
        <tissue evidence="2">Salivary glands</tissue>
    </source>
</reference>
<evidence type="ECO:0000256" key="1">
    <source>
        <dbReference type="SAM" id="SignalP"/>
    </source>
</evidence>